<dbReference type="PROSITE" id="PS51318">
    <property type="entry name" value="TAT"/>
    <property type="match status" value="1"/>
</dbReference>
<name>A0A6J4S1C0_9ACTN</name>
<proteinExistence type="predicted"/>
<organism evidence="2">
    <name type="scientific">uncultured Solirubrobacteraceae bacterium</name>
    <dbReference type="NCBI Taxonomy" id="1162706"/>
    <lineage>
        <taxon>Bacteria</taxon>
        <taxon>Bacillati</taxon>
        <taxon>Actinomycetota</taxon>
        <taxon>Thermoleophilia</taxon>
        <taxon>Solirubrobacterales</taxon>
        <taxon>Solirubrobacteraceae</taxon>
        <taxon>environmental samples</taxon>
    </lineage>
</organism>
<reference evidence="2" key="1">
    <citation type="submission" date="2020-02" db="EMBL/GenBank/DDBJ databases">
        <authorList>
            <person name="Meier V. D."/>
        </authorList>
    </citation>
    <scope>NUCLEOTIDE SEQUENCE</scope>
    <source>
        <strain evidence="2">AVDCRST_MAG38</strain>
    </source>
</reference>
<keyword evidence="1" id="KW-0732">Signal</keyword>
<dbReference type="EMBL" id="CADCVJ010000203">
    <property type="protein sequence ID" value="CAA9486875.1"/>
    <property type="molecule type" value="Genomic_DNA"/>
</dbReference>
<accession>A0A6J4S1C0</accession>
<evidence type="ECO:0000256" key="1">
    <source>
        <dbReference type="SAM" id="SignalP"/>
    </source>
</evidence>
<feature type="chain" id="PRO_5026976814" description="Twin-arginine translocation signal domain-containing protein" evidence="1">
    <location>
        <begin position="32"/>
        <end position="143"/>
    </location>
</feature>
<sequence>MLRRRLTRRQTLQAGSAALAAGFLRPLPAVAAPAALFELRLDDELAVAASSGWRTSPIRPAPRRFDLLGLRWARGADLEAQVRVRRRHGRWSEWIPLHVAGAHAPDSEAAPGTEPAYTGTADFFQLRLRGSAPGLRVRFVRAQ</sequence>
<dbReference type="AlphaFoldDB" id="A0A6J4S1C0"/>
<feature type="signal peptide" evidence="1">
    <location>
        <begin position="1"/>
        <end position="31"/>
    </location>
</feature>
<gene>
    <name evidence="2" type="ORF">AVDCRST_MAG38-2394</name>
</gene>
<feature type="non-terminal residue" evidence="2">
    <location>
        <position position="143"/>
    </location>
</feature>
<protein>
    <recommendedName>
        <fullName evidence="3">Twin-arginine translocation signal domain-containing protein</fullName>
    </recommendedName>
</protein>
<evidence type="ECO:0008006" key="3">
    <source>
        <dbReference type="Google" id="ProtNLM"/>
    </source>
</evidence>
<dbReference type="InterPro" id="IPR006311">
    <property type="entry name" value="TAT_signal"/>
</dbReference>
<evidence type="ECO:0000313" key="2">
    <source>
        <dbReference type="EMBL" id="CAA9486875.1"/>
    </source>
</evidence>